<reference evidence="1" key="1">
    <citation type="journal article" date="2020" name="Nat. Genet.">
        <title>Genomic diversifications of five Gossypium allopolyploid species and their impact on cotton improvement.</title>
        <authorList>
            <person name="Chen Z.J."/>
            <person name="Sreedasyam A."/>
            <person name="Ando A."/>
            <person name="Song Q."/>
            <person name="De Santiago L.M."/>
            <person name="Hulse-Kemp A.M."/>
            <person name="Ding M."/>
            <person name="Ye W."/>
            <person name="Kirkbride R.C."/>
            <person name="Jenkins J."/>
            <person name="Plott C."/>
            <person name="Lovell J."/>
            <person name="Lin Y.M."/>
            <person name="Vaughn R."/>
            <person name="Liu B."/>
            <person name="Simpson S."/>
            <person name="Scheffler B.E."/>
            <person name="Wen L."/>
            <person name="Saski C.A."/>
            <person name="Grover C.E."/>
            <person name="Hu G."/>
            <person name="Conover J.L."/>
            <person name="Carlson J.W."/>
            <person name="Shu S."/>
            <person name="Boston L.B."/>
            <person name="Williams M."/>
            <person name="Peterson D.G."/>
            <person name="McGee K."/>
            <person name="Jones D.C."/>
            <person name="Wendel J.F."/>
            <person name="Stelly D.M."/>
            <person name="Grimwood J."/>
            <person name="Schmutz J."/>
        </authorList>
    </citation>
    <scope>NUCLEOTIDE SEQUENCE [LARGE SCALE GENOMIC DNA]</scope>
    <source>
        <strain evidence="1">cv. TM-1</strain>
    </source>
</reference>
<dbReference type="RefSeq" id="XP_040953651.1">
    <property type="nucleotide sequence ID" value="XM_041097717.1"/>
</dbReference>
<proteinExistence type="predicted"/>
<gene>
    <name evidence="2" type="primary">LOC121219470</name>
</gene>
<organism evidence="1 2">
    <name type="scientific">Gossypium hirsutum</name>
    <name type="common">Upland cotton</name>
    <name type="synonym">Gossypium mexicanum</name>
    <dbReference type="NCBI Taxonomy" id="3635"/>
    <lineage>
        <taxon>Eukaryota</taxon>
        <taxon>Viridiplantae</taxon>
        <taxon>Streptophyta</taxon>
        <taxon>Embryophyta</taxon>
        <taxon>Tracheophyta</taxon>
        <taxon>Spermatophyta</taxon>
        <taxon>Magnoliopsida</taxon>
        <taxon>eudicotyledons</taxon>
        <taxon>Gunneridae</taxon>
        <taxon>Pentapetalae</taxon>
        <taxon>rosids</taxon>
        <taxon>malvids</taxon>
        <taxon>Malvales</taxon>
        <taxon>Malvaceae</taxon>
        <taxon>Malvoideae</taxon>
        <taxon>Gossypium</taxon>
    </lineage>
</organism>
<sequence length="136" mass="14959">MPLSWKVAGGIGAAVRDPANVAMPSKTFIPSFPSISKPPQDLSTDFPHNTFSPTTISVRSVGNFSSCCPSLYLSIRTRVGGLGRYFHKRMGKGNKEGISKQFRWTKPMEHVFLEILAEEARKGNKPSNTFKSVSIN</sequence>
<dbReference type="GeneID" id="121219470"/>
<dbReference type="Proteomes" id="UP000818029">
    <property type="component" value="Chromosome D07"/>
</dbReference>
<name>A0ABM3AFN6_GOSHI</name>
<evidence type="ECO:0000313" key="1">
    <source>
        <dbReference type="Proteomes" id="UP000818029"/>
    </source>
</evidence>
<reference evidence="2" key="2">
    <citation type="submission" date="2025-08" db="UniProtKB">
        <authorList>
            <consortium name="RefSeq"/>
        </authorList>
    </citation>
    <scope>IDENTIFICATION</scope>
</reference>
<protein>
    <submittedName>
        <fullName evidence="2">Uncharacterized protein</fullName>
    </submittedName>
</protein>
<evidence type="ECO:0000313" key="2">
    <source>
        <dbReference type="RefSeq" id="XP_040953651.1"/>
    </source>
</evidence>
<accession>A0ABM3AFN6</accession>
<keyword evidence="1" id="KW-1185">Reference proteome</keyword>